<dbReference type="GO" id="GO:0030488">
    <property type="term" value="P:tRNA methylation"/>
    <property type="evidence" value="ECO:0007669"/>
    <property type="project" value="UniProtKB-UniRule"/>
</dbReference>
<dbReference type="SUPFAM" id="SSF53335">
    <property type="entry name" value="S-adenosyl-L-methionine-dependent methyltransferases"/>
    <property type="match status" value="1"/>
</dbReference>
<dbReference type="PANTHER" id="PTHR10509">
    <property type="entry name" value="O-METHYLTRANSFERASE-RELATED"/>
    <property type="match status" value="1"/>
</dbReference>
<evidence type="ECO:0000256" key="3">
    <source>
        <dbReference type="ARBA" id="ARBA00022691"/>
    </source>
</evidence>
<dbReference type="Pfam" id="PF01596">
    <property type="entry name" value="Methyltransf_3"/>
    <property type="match status" value="1"/>
</dbReference>
<evidence type="ECO:0000256" key="1">
    <source>
        <dbReference type="ARBA" id="ARBA00022603"/>
    </source>
</evidence>
<comment type="catalytic activity">
    <reaction evidence="4">
        <text>5-hydroxyuridine(34) in tRNA + S-adenosyl-L-methionine = 5-methoxyuridine(34) in tRNA + S-adenosyl-L-homocysteine + H(+)</text>
        <dbReference type="Rhea" id="RHEA:60524"/>
        <dbReference type="Rhea" id="RHEA-COMP:13381"/>
        <dbReference type="Rhea" id="RHEA-COMP:15591"/>
        <dbReference type="ChEBI" id="CHEBI:15378"/>
        <dbReference type="ChEBI" id="CHEBI:57856"/>
        <dbReference type="ChEBI" id="CHEBI:59789"/>
        <dbReference type="ChEBI" id="CHEBI:136877"/>
        <dbReference type="ChEBI" id="CHEBI:143860"/>
    </reaction>
</comment>
<feature type="binding site" evidence="4">
    <location>
        <position position="161"/>
    </location>
    <ligand>
        <name>Mg(2+)</name>
        <dbReference type="ChEBI" id="CHEBI:18420"/>
    </ligand>
</feature>
<organism evidence="5 6">
    <name type="scientific">Metallumcola ferriviriculae</name>
    <dbReference type="NCBI Taxonomy" id="3039180"/>
    <lineage>
        <taxon>Bacteria</taxon>
        <taxon>Bacillati</taxon>
        <taxon>Bacillota</taxon>
        <taxon>Clostridia</taxon>
        <taxon>Neomoorellales</taxon>
        <taxon>Desulfitibacteraceae</taxon>
        <taxon>Metallumcola</taxon>
    </lineage>
</organism>
<proteinExistence type="inferred from homology"/>
<feature type="binding site" evidence="4">
    <location>
        <begin position="116"/>
        <end position="117"/>
    </location>
    <ligand>
        <name>S-adenosyl-L-methionine</name>
        <dbReference type="ChEBI" id="CHEBI:59789"/>
    </ligand>
</feature>
<keyword evidence="4" id="KW-0460">Magnesium</keyword>
<evidence type="ECO:0000313" key="5">
    <source>
        <dbReference type="EMBL" id="WRO23170.1"/>
    </source>
</evidence>
<evidence type="ECO:0000256" key="4">
    <source>
        <dbReference type="HAMAP-Rule" id="MF_02217"/>
    </source>
</evidence>
<protein>
    <recommendedName>
        <fullName evidence="4">tRNA 5-hydroxyuridine methyltransferase</fullName>
        <ecNumber evidence="4">2.1.1.-</ecNumber>
    </recommendedName>
    <alternativeName>
        <fullName evidence="4">ho5U methyltransferase</fullName>
    </alternativeName>
</protein>
<feature type="binding site" evidence="4">
    <location>
        <position position="39"/>
    </location>
    <ligand>
        <name>S-adenosyl-L-methionine</name>
        <dbReference type="ChEBI" id="CHEBI:59789"/>
    </ligand>
</feature>
<dbReference type="PANTHER" id="PTHR10509:SF14">
    <property type="entry name" value="CAFFEOYL-COA O-METHYLTRANSFERASE 3-RELATED"/>
    <property type="match status" value="1"/>
</dbReference>
<feature type="binding site" evidence="4">
    <location>
        <position position="134"/>
    </location>
    <ligand>
        <name>Mg(2+)</name>
        <dbReference type="ChEBI" id="CHEBI:18420"/>
    </ligand>
</feature>
<dbReference type="EC" id="2.1.1.-" evidence="4"/>
<evidence type="ECO:0000313" key="6">
    <source>
        <dbReference type="Proteomes" id="UP001329915"/>
    </source>
</evidence>
<sequence>MGYILSDIVEKFLRYNVLVEDPYLKQLEQEARQENIPIVRREVGQLLRLLTQIAKPQNILEVGTAIGYSTLWMAREAAAWGGTVTTIERNPQRRHRALQIFQEAQLERTVNSLLGDASNILKDLQGPYQMIFVDAAKGQYLNWHPFLKKMLSSGGILVADNVMFQGMVLPNSYLPRRQKTAVNRLRQYLKELQRPPFTTVILPLGDGVAVSLLQEELT</sequence>
<feature type="binding site" evidence="4">
    <location>
        <position position="88"/>
    </location>
    <ligand>
        <name>S-adenosyl-L-methionine</name>
        <dbReference type="ChEBI" id="CHEBI:59789"/>
    </ligand>
</feature>
<dbReference type="InterPro" id="IPR029063">
    <property type="entry name" value="SAM-dependent_MTases_sf"/>
</dbReference>
<name>A0AAU0UQF2_9FIRM</name>
<accession>A0AAU0UQF2</accession>
<dbReference type="GO" id="GO:0008757">
    <property type="term" value="F:S-adenosylmethionine-dependent methyltransferase activity"/>
    <property type="evidence" value="ECO:0007669"/>
    <property type="project" value="TreeGrafter"/>
</dbReference>
<keyword evidence="2 4" id="KW-0808">Transferase</keyword>
<reference evidence="5 6" key="1">
    <citation type="submission" date="2023-04" db="EMBL/GenBank/DDBJ databases">
        <authorList>
            <person name="Hsu D."/>
        </authorList>
    </citation>
    <scope>NUCLEOTIDE SEQUENCE [LARGE SCALE GENOMIC DNA]</scope>
    <source>
        <strain evidence="5 6">MK1</strain>
    </source>
</reference>
<dbReference type="GO" id="GO:0000287">
    <property type="term" value="F:magnesium ion binding"/>
    <property type="evidence" value="ECO:0007669"/>
    <property type="project" value="UniProtKB-UniRule"/>
</dbReference>
<dbReference type="AlphaFoldDB" id="A0AAU0UQF2"/>
<keyword evidence="3 4" id="KW-0949">S-adenosyl-L-methionine</keyword>
<comment type="subunit">
    <text evidence="4">Homodimer.</text>
</comment>
<gene>
    <name evidence="4" type="primary">trmR</name>
    <name evidence="5" type="ORF">MFMK1_003019</name>
</gene>
<feature type="binding site" evidence="4">
    <location>
        <position position="160"/>
    </location>
    <ligand>
        <name>Mg(2+)</name>
        <dbReference type="ChEBI" id="CHEBI:18420"/>
    </ligand>
</feature>
<dbReference type="CDD" id="cd02440">
    <property type="entry name" value="AdoMet_MTases"/>
    <property type="match status" value="1"/>
</dbReference>
<feature type="binding site" evidence="4">
    <location>
        <position position="69"/>
    </location>
    <ligand>
        <name>S-adenosyl-L-methionine</name>
        <dbReference type="ChEBI" id="CHEBI:59789"/>
    </ligand>
</feature>
<dbReference type="RefSeq" id="WP_366922555.1">
    <property type="nucleotide sequence ID" value="NZ_CP121694.1"/>
</dbReference>
<dbReference type="Gene3D" id="3.40.50.150">
    <property type="entry name" value="Vaccinia Virus protein VP39"/>
    <property type="match status" value="1"/>
</dbReference>
<dbReference type="KEGG" id="dbc:MFMK1_003019"/>
<dbReference type="InterPro" id="IPR050362">
    <property type="entry name" value="Cation-dep_OMT"/>
</dbReference>
<keyword evidence="4" id="KW-0819">tRNA processing</keyword>
<dbReference type="InterPro" id="IPR043675">
    <property type="entry name" value="TrmR_methyltr"/>
</dbReference>
<dbReference type="GO" id="GO:0008171">
    <property type="term" value="F:O-methyltransferase activity"/>
    <property type="evidence" value="ECO:0007669"/>
    <property type="project" value="InterPro"/>
</dbReference>
<dbReference type="Proteomes" id="UP001329915">
    <property type="component" value="Chromosome"/>
</dbReference>
<keyword evidence="1 4" id="KW-0489">Methyltransferase</keyword>
<evidence type="ECO:0000256" key="2">
    <source>
        <dbReference type="ARBA" id="ARBA00022679"/>
    </source>
</evidence>
<comment type="similarity">
    <text evidence="4">Belongs to the class I-like SAM-binding methyltransferase superfamily. Cation-dependent O-methyltransferase family.</text>
</comment>
<dbReference type="InterPro" id="IPR002935">
    <property type="entry name" value="SAM_O-MeTrfase"/>
</dbReference>
<dbReference type="PROSITE" id="PS51682">
    <property type="entry name" value="SAM_OMT_I"/>
    <property type="match status" value="1"/>
</dbReference>
<comment type="function">
    <text evidence="4">Catalyzes the methylation of 5-hydroxyuridine (ho5U) to form 5-methoxyuridine (mo5U) at position 34 in tRNAs.</text>
</comment>
<dbReference type="HAMAP" id="MF_02217">
    <property type="entry name" value="TrmR_methyltr"/>
    <property type="match status" value="1"/>
</dbReference>
<dbReference type="EMBL" id="CP121694">
    <property type="protein sequence ID" value="WRO23170.1"/>
    <property type="molecule type" value="Genomic_DNA"/>
</dbReference>
<keyword evidence="4" id="KW-0479">Metal-binding</keyword>
<feature type="binding site" evidence="4">
    <location>
        <position position="134"/>
    </location>
    <ligand>
        <name>S-adenosyl-L-methionine</name>
        <dbReference type="ChEBI" id="CHEBI:59789"/>
    </ligand>
</feature>
<dbReference type="GO" id="GO:0016300">
    <property type="term" value="F:tRNA (uridine) methyltransferase activity"/>
    <property type="evidence" value="ECO:0007669"/>
    <property type="project" value="UniProtKB-UniRule"/>
</dbReference>
<keyword evidence="6" id="KW-1185">Reference proteome</keyword>